<gene>
    <name evidence="2" type="ORF">WAB15_22735</name>
</gene>
<evidence type="ECO:0008006" key="4">
    <source>
        <dbReference type="Google" id="ProtNLM"/>
    </source>
</evidence>
<reference evidence="2 3" key="1">
    <citation type="submission" date="2024-03" db="EMBL/GenBank/DDBJ databases">
        <title>The complete genome of Streptomyces sirii sp.nov.</title>
        <authorList>
            <person name="Zakalyukina Y.V."/>
            <person name="Belik A.R."/>
            <person name="Biryukov M.V."/>
            <person name="Baturina O.A."/>
            <person name="Kabilov M.R."/>
        </authorList>
    </citation>
    <scope>NUCLEOTIDE SEQUENCE [LARGE SCALE GENOMIC DNA]</scope>
    <source>
        <strain evidence="2 3">BP-8</strain>
    </source>
</reference>
<sequence>MRDAIRAELLKARGSWWMLFGLAYAYLMPAMCYSYAPDSVIATDGADSAAATRTLLAFLTAVPVASIFLANWGIAKEYFYRSLPRTALTQRRIDGYVAKCVSGAVQGLVVGVLGTTAWSVSTWIILEQRHQSFDLGAATWQTLVLTVVASVLAGPWGVTLGYLLPNYWTTTAAALIAPFALELPLMLHAPSIGRFLPVSTLAGVVQPPIPGLLPPLAAVAASLLWIAASLLGGWHLFRRRDLT</sequence>
<evidence type="ECO:0000313" key="2">
    <source>
        <dbReference type="EMBL" id="WXK78582.1"/>
    </source>
</evidence>
<organism evidence="2 3">
    <name type="scientific">Streptomyces sirii</name>
    <dbReference type="NCBI Taxonomy" id="3127701"/>
    <lineage>
        <taxon>Bacteria</taxon>
        <taxon>Bacillati</taxon>
        <taxon>Actinomycetota</taxon>
        <taxon>Actinomycetes</taxon>
        <taxon>Kitasatosporales</taxon>
        <taxon>Streptomycetaceae</taxon>
        <taxon>Streptomyces</taxon>
    </lineage>
</organism>
<feature type="transmembrane region" description="Helical" evidence="1">
    <location>
        <begin position="96"/>
        <end position="120"/>
    </location>
</feature>
<keyword evidence="1" id="KW-0812">Transmembrane</keyword>
<keyword evidence="3" id="KW-1185">Reference proteome</keyword>
<feature type="transmembrane region" description="Helical" evidence="1">
    <location>
        <begin position="16"/>
        <end position="36"/>
    </location>
</feature>
<feature type="transmembrane region" description="Helical" evidence="1">
    <location>
        <begin position="171"/>
        <end position="192"/>
    </location>
</feature>
<protein>
    <recommendedName>
        <fullName evidence="4">ABC transporter permease</fullName>
    </recommendedName>
</protein>
<dbReference type="Proteomes" id="UP001626628">
    <property type="component" value="Chromosome"/>
</dbReference>
<feature type="transmembrane region" description="Helical" evidence="1">
    <location>
        <begin position="56"/>
        <end position="75"/>
    </location>
</feature>
<feature type="transmembrane region" description="Helical" evidence="1">
    <location>
        <begin position="212"/>
        <end position="237"/>
    </location>
</feature>
<feature type="transmembrane region" description="Helical" evidence="1">
    <location>
        <begin position="140"/>
        <end position="164"/>
    </location>
</feature>
<keyword evidence="1" id="KW-0472">Membrane</keyword>
<name>A0ABZ2QPV0_9ACTN</name>
<evidence type="ECO:0000256" key="1">
    <source>
        <dbReference type="SAM" id="Phobius"/>
    </source>
</evidence>
<dbReference type="RefSeq" id="WP_407287377.1">
    <property type="nucleotide sequence ID" value="NZ_CP147982.1"/>
</dbReference>
<accession>A0ABZ2QPV0</accession>
<dbReference type="EMBL" id="CP147982">
    <property type="protein sequence ID" value="WXK78582.1"/>
    <property type="molecule type" value="Genomic_DNA"/>
</dbReference>
<keyword evidence="1" id="KW-1133">Transmembrane helix</keyword>
<evidence type="ECO:0000313" key="3">
    <source>
        <dbReference type="Proteomes" id="UP001626628"/>
    </source>
</evidence>
<proteinExistence type="predicted"/>